<protein>
    <recommendedName>
        <fullName evidence="2">DUF4183 domain-containing protein</fullName>
    </recommendedName>
</protein>
<proteinExistence type="predicted"/>
<accession>A0A6J5R4B6</accession>
<evidence type="ECO:0008006" key="2">
    <source>
        <dbReference type="Google" id="ProtNLM"/>
    </source>
</evidence>
<gene>
    <name evidence="1" type="ORF">UFOVP1176_17</name>
</gene>
<organism evidence="1">
    <name type="scientific">uncultured Caudovirales phage</name>
    <dbReference type="NCBI Taxonomy" id="2100421"/>
    <lineage>
        <taxon>Viruses</taxon>
        <taxon>Duplodnaviria</taxon>
        <taxon>Heunggongvirae</taxon>
        <taxon>Uroviricota</taxon>
        <taxon>Caudoviricetes</taxon>
        <taxon>Peduoviridae</taxon>
        <taxon>Maltschvirus</taxon>
        <taxon>Maltschvirus maltsch</taxon>
    </lineage>
</organism>
<sequence length="152" mass="16085">MATTSLSPTPKLQFFDLNGAPLSGGLLYTYAAGTTTPLASYTDSTGLIANTNPIVLDSRGEANVWLGAAIYKFALYTSVGVLIWTVDNINGSTFSVNPVGDGTTLAFSVVNGFTAIYINGVYQNRNTYVVTSGTVTFTQAPPYTSIIEVVYN</sequence>
<reference evidence="1" key="1">
    <citation type="submission" date="2020-05" db="EMBL/GenBank/DDBJ databases">
        <authorList>
            <person name="Chiriac C."/>
            <person name="Salcher M."/>
            <person name="Ghai R."/>
            <person name="Kavagutti S V."/>
        </authorList>
    </citation>
    <scope>NUCLEOTIDE SEQUENCE</scope>
</reference>
<evidence type="ECO:0000313" key="1">
    <source>
        <dbReference type="EMBL" id="CAB4188421.1"/>
    </source>
</evidence>
<dbReference type="EMBL" id="LR797122">
    <property type="protein sequence ID" value="CAB4188421.1"/>
    <property type="molecule type" value="Genomic_DNA"/>
</dbReference>
<name>A0A6J5R4B6_9CAUD</name>